<organism evidence="1 2">
    <name type="scientific">Caenorhabditis japonica</name>
    <dbReference type="NCBI Taxonomy" id="281687"/>
    <lineage>
        <taxon>Eukaryota</taxon>
        <taxon>Metazoa</taxon>
        <taxon>Ecdysozoa</taxon>
        <taxon>Nematoda</taxon>
        <taxon>Chromadorea</taxon>
        <taxon>Rhabditida</taxon>
        <taxon>Rhabditina</taxon>
        <taxon>Rhabditomorpha</taxon>
        <taxon>Rhabditoidea</taxon>
        <taxon>Rhabditidae</taxon>
        <taxon>Peloderinae</taxon>
        <taxon>Caenorhabditis</taxon>
    </lineage>
</organism>
<reference evidence="2" key="1">
    <citation type="submission" date="2010-08" db="EMBL/GenBank/DDBJ databases">
        <authorList>
            <consortium name="Caenorhabditis japonica Sequencing Consortium"/>
            <person name="Wilson R.K."/>
        </authorList>
    </citation>
    <scope>NUCLEOTIDE SEQUENCE [LARGE SCALE GENOMIC DNA]</scope>
    <source>
        <strain evidence="2">DF5081</strain>
    </source>
</reference>
<evidence type="ECO:0000313" key="2">
    <source>
        <dbReference type="Proteomes" id="UP000005237"/>
    </source>
</evidence>
<evidence type="ECO:0000313" key="1">
    <source>
        <dbReference type="EnsemblMetazoa" id="CJA26280a.1"/>
    </source>
</evidence>
<dbReference type="AlphaFoldDB" id="A0A8R1E5U5"/>
<sequence length="143" mass="16196">MESTKQKKGEATTEFDQSIKIFSFLSHNAVTKCHSRVPNVPIWTQIINVNITPIGLSNNYAHLGTTRLYAHHTTFLSARHTATQPLDGRTPERNDCERKYEQLVATVPVQGTGREFLCFCMVYYLFLSEGSASSNVVLMHTFR</sequence>
<dbReference type="Proteomes" id="UP000005237">
    <property type="component" value="Unassembled WGS sequence"/>
</dbReference>
<reference evidence="1" key="2">
    <citation type="submission" date="2022-06" db="UniProtKB">
        <authorList>
            <consortium name="EnsemblMetazoa"/>
        </authorList>
    </citation>
    <scope>IDENTIFICATION</scope>
    <source>
        <strain evidence="1">DF5081</strain>
    </source>
</reference>
<protein>
    <submittedName>
        <fullName evidence="1">Uncharacterized protein</fullName>
    </submittedName>
</protein>
<dbReference type="EnsemblMetazoa" id="CJA26280a.1">
    <property type="protein sequence ID" value="CJA26280a.1"/>
    <property type="gene ID" value="WBGene00181852"/>
</dbReference>
<name>A0A8R1E5U5_CAEJA</name>
<proteinExistence type="predicted"/>
<keyword evidence="2" id="KW-1185">Reference proteome</keyword>
<accession>A0A8R1E5U5</accession>